<dbReference type="InterPro" id="IPR052036">
    <property type="entry name" value="Hydrolase/PRTase-associated"/>
</dbReference>
<dbReference type="EMBL" id="FQZX01000001">
    <property type="protein sequence ID" value="SHJ38485.1"/>
    <property type="molecule type" value="Genomic_DNA"/>
</dbReference>
<evidence type="ECO:0000313" key="1">
    <source>
        <dbReference type="EMBL" id="SHJ38485.1"/>
    </source>
</evidence>
<organism evidence="1 2">
    <name type="scientific">Maribacter aquivivus</name>
    <dbReference type="NCBI Taxonomy" id="228958"/>
    <lineage>
        <taxon>Bacteria</taxon>
        <taxon>Pseudomonadati</taxon>
        <taxon>Bacteroidota</taxon>
        <taxon>Flavobacteriia</taxon>
        <taxon>Flavobacteriales</taxon>
        <taxon>Flavobacteriaceae</taxon>
        <taxon>Maribacter</taxon>
    </lineage>
</organism>
<dbReference type="PANTHER" id="PTHR31299">
    <property type="entry name" value="ESTERASE, PUTATIVE (AFU_ORTHOLOGUE AFUA_1G05850)-RELATED"/>
    <property type="match status" value="1"/>
</dbReference>
<dbReference type="InterPro" id="IPR008969">
    <property type="entry name" value="CarboxyPept-like_regulatory"/>
</dbReference>
<proteinExistence type="predicted"/>
<dbReference type="SUPFAM" id="SSF159501">
    <property type="entry name" value="EreA/ChaN-like"/>
    <property type="match status" value="1"/>
</dbReference>
<dbReference type="RefSeq" id="WP_073240475.1">
    <property type="nucleotide sequence ID" value="NZ_FQZX01000001.1"/>
</dbReference>
<dbReference type="Proteomes" id="UP000184314">
    <property type="component" value="Unassembled WGS sequence"/>
</dbReference>
<dbReference type="Pfam" id="PF13715">
    <property type="entry name" value="CarbopepD_reg_2"/>
    <property type="match status" value="1"/>
</dbReference>
<keyword evidence="2" id="KW-1185">Reference proteome</keyword>
<dbReference type="PANTHER" id="PTHR31299:SF0">
    <property type="entry name" value="ESTERASE, PUTATIVE (AFU_ORTHOLOGUE AFUA_1G05850)-RELATED"/>
    <property type="match status" value="1"/>
</dbReference>
<dbReference type="STRING" id="228958.SAMN04488007_0162"/>
<dbReference type="GO" id="GO:0046677">
    <property type="term" value="P:response to antibiotic"/>
    <property type="evidence" value="ECO:0007669"/>
    <property type="project" value="InterPro"/>
</dbReference>
<dbReference type="CDD" id="cd14728">
    <property type="entry name" value="Ere-like"/>
    <property type="match status" value="1"/>
</dbReference>
<dbReference type="SUPFAM" id="SSF49464">
    <property type="entry name" value="Carboxypeptidase regulatory domain-like"/>
    <property type="match status" value="1"/>
</dbReference>
<dbReference type="OrthoDB" id="9810066at2"/>
<reference evidence="2" key="1">
    <citation type="submission" date="2016-11" db="EMBL/GenBank/DDBJ databases">
        <authorList>
            <person name="Varghese N."/>
            <person name="Submissions S."/>
        </authorList>
    </citation>
    <scope>NUCLEOTIDE SEQUENCE [LARGE SCALE GENOMIC DNA]</scope>
    <source>
        <strain evidence="2">DSM 16478</strain>
    </source>
</reference>
<gene>
    <name evidence="1" type="ORF">SAMN04488007_0162</name>
</gene>
<protein>
    <submittedName>
        <fullName evidence="1">Erythromycin esterase homolog</fullName>
    </submittedName>
</protein>
<evidence type="ECO:0000313" key="2">
    <source>
        <dbReference type="Proteomes" id="UP000184314"/>
    </source>
</evidence>
<dbReference type="AlphaFoldDB" id="A0A1M6IVJ1"/>
<name>A0A1M6IVJ1_9FLAO</name>
<dbReference type="Gene3D" id="3.40.1660.10">
    <property type="entry name" value="EreA-like (biosynthetic domain)"/>
    <property type="match status" value="2"/>
</dbReference>
<accession>A0A1M6IVJ1</accession>
<dbReference type="Gene3D" id="2.60.40.1120">
    <property type="entry name" value="Carboxypeptidase-like, regulatory domain"/>
    <property type="match status" value="1"/>
</dbReference>
<dbReference type="InterPro" id="IPR007815">
    <property type="entry name" value="Emycin_Estase"/>
</dbReference>
<dbReference type="Pfam" id="PF05139">
    <property type="entry name" value="Erythro_esteras"/>
    <property type="match status" value="1"/>
</dbReference>
<sequence length="811" mass="93351">MKSISILISILFLSLISTSTLFSQDSLFKGISPAEFEIILLGEQTHGDGAVFDKKLEMIKDLHENHGYNLLVFESGMYDNFKANELYKNQKEEIDIFKQSVGWLYTTTEVFQQLLNYLETHPELKILGFDSQESTLFEEYFLNDFKSLCSKNNIVISNEDYIEIEKTMIVRDFENYAFNKKDSTNLYNNINAVIKKIDQIPKNDIETAVLVQTFKSVFSDLDFGLKSLQKEKIAIQNPRDKQMAENLIFIKDIYPNEKIIGWGASYHFANKLNEFEYTIETENYIKKQITITDSIHGDSHTNTEEEIAQIKEMKYAVPMGQILKEKYGSKLFSLAFTSYEGFYFDFSVEQISPILQPPANSIESDFKNQNIKTALYVLNNIPHQFYSSTLGYIPLSANWENIFDGIFYIEKMYPPKYVIYDNKKTKTVTFKGSSITGSIIDYDTSEPINYADVYYSDLNSSTVSNAKGQFNIPNKKSTNSYLVFSSIGYESDSLSTNSLSKQINIRLKKSKDDIVLNEVVVSAARIELSAEEIIKKARENIEMNYVQTPYNQSFLFKISQINSSDSLAIGEEAVIDTYNKKGINGSNKPESNIFANIKHLRTNTDAYEKSKWQNGIGSLWAVLNRDIILSKTNVLYRNGSYDLKKQKLLNYEGQKVHKIDFINTSPGSYSTGYGYPAPIASSGSIYISTKNYAVLKYEHTIERAEYQTKKSKKWIKQEHNIVQTYKNVHGKYFFNLLEVSTNTDIFSRGHQYLQSTYTINKLVSNDIETSSVKFLNRPLIELKQGYKKQLNDPYWEDKPMDFMIEIPSRNF</sequence>